<keyword evidence="11" id="KW-1185">Reference proteome</keyword>
<evidence type="ECO:0000256" key="6">
    <source>
        <dbReference type="ARBA" id="ARBA00022777"/>
    </source>
</evidence>
<evidence type="ECO:0000256" key="3">
    <source>
        <dbReference type="ARBA" id="ARBA00012054"/>
    </source>
</evidence>
<dbReference type="Proteomes" id="UP001140217">
    <property type="component" value="Unassembled WGS sequence"/>
</dbReference>
<comment type="caution">
    <text evidence="10">The sequence shown here is derived from an EMBL/GenBank/DDBJ whole genome shotgun (WGS) entry which is preliminary data.</text>
</comment>
<evidence type="ECO:0000256" key="1">
    <source>
        <dbReference type="ARBA" id="ARBA00004875"/>
    </source>
</evidence>
<keyword evidence="6 9" id="KW-0418">Kinase</keyword>
<keyword evidence="4 9" id="KW-0808">Transferase</keyword>
<evidence type="ECO:0000256" key="7">
    <source>
        <dbReference type="ARBA" id="ARBA00022840"/>
    </source>
</evidence>
<name>A0A9W8LEE4_9FUNG</name>
<dbReference type="CDD" id="cd02021">
    <property type="entry name" value="GntK"/>
    <property type="match status" value="1"/>
</dbReference>
<dbReference type="Pfam" id="PF13671">
    <property type="entry name" value="AAA_33"/>
    <property type="match status" value="1"/>
</dbReference>
<sequence>MRVGNSFSTYPVRVVVVMGVAGSGKSSVGARVAERLDGAPFIEADTLHAPECIAKMAAGVALEDADRWPWLMRVRSRIDAAAAAALVAGRRAASAPASATGPPQYVVCACSALKRSYRELISRGDPDALYDTVFVHLDVGRQELLDRLARRQGHFAGPSLLDSQLAALEPPDAAREAAVTIDGARPADRVADEACAWIQSYSRADVQQ</sequence>
<comment type="similarity">
    <text evidence="2 9">Belongs to the gluconokinase GntK/GntV family.</text>
</comment>
<dbReference type="NCBIfam" id="TIGR01313">
    <property type="entry name" value="therm_gnt_kin"/>
    <property type="match status" value="1"/>
</dbReference>
<dbReference type="GO" id="GO:0005524">
    <property type="term" value="F:ATP binding"/>
    <property type="evidence" value="ECO:0007669"/>
    <property type="project" value="UniProtKB-KW"/>
</dbReference>
<dbReference type="InterPro" id="IPR027417">
    <property type="entry name" value="P-loop_NTPase"/>
</dbReference>
<dbReference type="Gene3D" id="3.40.50.300">
    <property type="entry name" value="P-loop containing nucleotide triphosphate hydrolases"/>
    <property type="match status" value="1"/>
</dbReference>
<evidence type="ECO:0000256" key="9">
    <source>
        <dbReference type="RuleBase" id="RU363066"/>
    </source>
</evidence>
<gene>
    <name evidence="10" type="ORF">H4R18_005715</name>
</gene>
<comment type="catalytic activity">
    <reaction evidence="8 9">
        <text>D-gluconate + ATP = 6-phospho-D-gluconate + ADP + H(+)</text>
        <dbReference type="Rhea" id="RHEA:19433"/>
        <dbReference type="ChEBI" id="CHEBI:15378"/>
        <dbReference type="ChEBI" id="CHEBI:18391"/>
        <dbReference type="ChEBI" id="CHEBI:30616"/>
        <dbReference type="ChEBI" id="CHEBI:58759"/>
        <dbReference type="ChEBI" id="CHEBI:456216"/>
        <dbReference type="EC" id="2.7.1.12"/>
    </reaction>
</comment>
<evidence type="ECO:0000256" key="5">
    <source>
        <dbReference type="ARBA" id="ARBA00022741"/>
    </source>
</evidence>
<evidence type="ECO:0000256" key="8">
    <source>
        <dbReference type="ARBA" id="ARBA00048090"/>
    </source>
</evidence>
<dbReference type="GO" id="GO:0005737">
    <property type="term" value="C:cytoplasm"/>
    <property type="evidence" value="ECO:0007669"/>
    <property type="project" value="TreeGrafter"/>
</dbReference>
<keyword evidence="7 9" id="KW-0067">ATP-binding</keyword>
<organism evidence="10 11">
    <name type="scientific">Coemansia javaensis</name>
    <dbReference type="NCBI Taxonomy" id="2761396"/>
    <lineage>
        <taxon>Eukaryota</taxon>
        <taxon>Fungi</taxon>
        <taxon>Fungi incertae sedis</taxon>
        <taxon>Zoopagomycota</taxon>
        <taxon>Kickxellomycotina</taxon>
        <taxon>Kickxellomycetes</taxon>
        <taxon>Kickxellales</taxon>
        <taxon>Kickxellaceae</taxon>
        <taxon>Coemansia</taxon>
    </lineage>
</organism>
<dbReference type="OrthoDB" id="275177at2759"/>
<dbReference type="PANTHER" id="PTHR43442:SF3">
    <property type="entry name" value="GLUCONOKINASE-RELATED"/>
    <property type="match status" value="1"/>
</dbReference>
<dbReference type="GO" id="GO:0005975">
    <property type="term" value="P:carbohydrate metabolic process"/>
    <property type="evidence" value="ECO:0007669"/>
    <property type="project" value="InterPro"/>
</dbReference>
<dbReference type="GO" id="GO:0046316">
    <property type="term" value="F:gluconokinase activity"/>
    <property type="evidence" value="ECO:0007669"/>
    <property type="project" value="UniProtKB-EC"/>
</dbReference>
<reference evidence="10" key="1">
    <citation type="submission" date="2022-07" db="EMBL/GenBank/DDBJ databases">
        <title>Phylogenomic reconstructions and comparative analyses of Kickxellomycotina fungi.</title>
        <authorList>
            <person name="Reynolds N.K."/>
            <person name="Stajich J.E."/>
            <person name="Barry K."/>
            <person name="Grigoriev I.V."/>
            <person name="Crous P."/>
            <person name="Smith M.E."/>
        </authorList>
    </citation>
    <scope>NUCLEOTIDE SEQUENCE</scope>
    <source>
        <strain evidence="10">NBRC 105414</strain>
    </source>
</reference>
<dbReference type="SUPFAM" id="SSF52540">
    <property type="entry name" value="P-loop containing nucleoside triphosphate hydrolases"/>
    <property type="match status" value="1"/>
</dbReference>
<keyword evidence="5 9" id="KW-0547">Nucleotide-binding</keyword>
<comment type="pathway">
    <text evidence="1 9">Carbohydrate acid metabolism; D-gluconate degradation.</text>
</comment>
<dbReference type="AlphaFoldDB" id="A0A9W8LEE4"/>
<proteinExistence type="inferred from homology"/>
<dbReference type="EC" id="2.7.1.12" evidence="3 9"/>
<evidence type="ECO:0000256" key="2">
    <source>
        <dbReference type="ARBA" id="ARBA00008420"/>
    </source>
</evidence>
<dbReference type="EMBL" id="JANBUL010000370">
    <property type="protein sequence ID" value="KAJ2776350.1"/>
    <property type="molecule type" value="Genomic_DNA"/>
</dbReference>
<evidence type="ECO:0000256" key="4">
    <source>
        <dbReference type="ARBA" id="ARBA00022679"/>
    </source>
</evidence>
<evidence type="ECO:0000313" key="10">
    <source>
        <dbReference type="EMBL" id="KAJ2776350.1"/>
    </source>
</evidence>
<protein>
    <recommendedName>
        <fullName evidence="3 9">Gluconokinase</fullName>
        <ecNumber evidence="3 9">2.7.1.12</ecNumber>
    </recommendedName>
</protein>
<dbReference type="PANTHER" id="PTHR43442">
    <property type="entry name" value="GLUCONOKINASE-RELATED"/>
    <property type="match status" value="1"/>
</dbReference>
<accession>A0A9W8LEE4</accession>
<evidence type="ECO:0000313" key="11">
    <source>
        <dbReference type="Proteomes" id="UP001140217"/>
    </source>
</evidence>
<dbReference type="InterPro" id="IPR006001">
    <property type="entry name" value="Therm_gnt_kin"/>
</dbReference>